<feature type="transmembrane region" description="Helical" evidence="1">
    <location>
        <begin position="267"/>
        <end position="290"/>
    </location>
</feature>
<dbReference type="EMBL" id="KF900700">
    <property type="protein sequence ID" value="AIF04141.1"/>
    <property type="molecule type" value="Genomic_DNA"/>
</dbReference>
<keyword evidence="1" id="KW-1133">Transmembrane helix</keyword>
<proteinExistence type="predicted"/>
<feature type="transmembrane region" description="Helical" evidence="1">
    <location>
        <begin position="214"/>
        <end position="232"/>
    </location>
</feature>
<evidence type="ECO:0000256" key="1">
    <source>
        <dbReference type="SAM" id="Phobius"/>
    </source>
</evidence>
<evidence type="ECO:0000313" key="2">
    <source>
        <dbReference type="EMBL" id="AIF04141.1"/>
    </source>
</evidence>
<feature type="transmembrane region" description="Helical" evidence="1">
    <location>
        <begin position="12"/>
        <end position="32"/>
    </location>
</feature>
<feature type="transmembrane region" description="Helical" evidence="1">
    <location>
        <begin position="244"/>
        <end position="261"/>
    </location>
</feature>
<keyword evidence="1" id="KW-0472">Membrane</keyword>
<feature type="transmembrane region" description="Helical" evidence="1">
    <location>
        <begin position="310"/>
        <end position="332"/>
    </location>
</feature>
<protein>
    <submittedName>
        <fullName evidence="2">Putative metal cation transporter</fullName>
    </submittedName>
</protein>
<organism evidence="2">
    <name type="scientific">uncultured marine thaumarchaeote KM3_170_G11</name>
    <dbReference type="NCBI Taxonomy" id="1456047"/>
    <lineage>
        <taxon>Archaea</taxon>
        <taxon>Nitrososphaerota</taxon>
        <taxon>environmental samples</taxon>
    </lineage>
</organism>
<feature type="transmembrane region" description="Helical" evidence="1">
    <location>
        <begin position="374"/>
        <end position="391"/>
    </location>
</feature>
<feature type="transmembrane region" description="Helical" evidence="1">
    <location>
        <begin position="338"/>
        <end position="362"/>
    </location>
</feature>
<sequence>MIMEVKRSSNVKTAISVVVPFVLLAVMIGYVFGPGSELIGYGILLPDISIEKIEFVDSEIIATVRNTGPISVDIVMADINDRIYPAAIEPDKHLERFQSAIVRIPFEWNEGEPYAVGLTVDDGTRFEKRVDAAAPSIKPTIEMISYFAVIGTYVGIIPVLIGLLWFPFISKLSRNKYKFFLALTVGLLLFLGISSAEEAIKISAENLSDVFNGVLLVATVAIVSFLALNYAGEKLKERAGASKLAGPVAIALMIAIGIGLHNFGEGLAIGAAIVLGEAALGAFLIVGFALHNTTEGFAIAAPMARTKLMIGRLAAMGMIAGVPAIFGAWVGGFVYSPFAAVIFLAIGAGAIFQVIVSIMRWIRNEEGKLSNGSVLAGIAVGMIIMYITSILV</sequence>
<name>A0A075GJF1_9ARCH</name>
<accession>A0A075GJF1</accession>
<keyword evidence="1" id="KW-0812">Transmembrane</keyword>
<feature type="transmembrane region" description="Helical" evidence="1">
    <location>
        <begin position="144"/>
        <end position="165"/>
    </location>
</feature>
<dbReference type="AlphaFoldDB" id="A0A075GJF1"/>
<reference evidence="2" key="1">
    <citation type="journal article" date="2014" name="Genome Biol. Evol.">
        <title>Pangenome evidence for extensive interdomain horizontal transfer affecting lineage core and shell genes in uncultured planktonic thaumarchaeota and euryarchaeota.</title>
        <authorList>
            <person name="Deschamps P."/>
            <person name="Zivanovic Y."/>
            <person name="Moreira D."/>
            <person name="Rodriguez-Valera F."/>
            <person name="Lopez-Garcia P."/>
        </authorList>
    </citation>
    <scope>NUCLEOTIDE SEQUENCE</scope>
</reference>
<feature type="transmembrane region" description="Helical" evidence="1">
    <location>
        <begin position="177"/>
        <end position="194"/>
    </location>
</feature>